<protein>
    <submittedName>
        <fullName evidence="4">Bifunctional phosphoglucose/phosphomannose isomerase</fullName>
    </submittedName>
</protein>
<dbReference type="GO" id="GO:0004476">
    <property type="term" value="F:mannose-6-phosphate isomerase activity"/>
    <property type="evidence" value="ECO:0007669"/>
    <property type="project" value="InterPro"/>
</dbReference>
<evidence type="ECO:0000256" key="1">
    <source>
        <dbReference type="ARBA" id="ARBA00010523"/>
    </source>
</evidence>
<dbReference type="InterPro" id="IPR046348">
    <property type="entry name" value="SIS_dom_sf"/>
</dbReference>
<sequence length="359" mass="39614">MSQPLDAPYAHDAQRMGALIEEIPEQIEAALERIAQAPWKLSLTRMPSTFAVGAMGGSAIAADLTASVYADRIMRPMVIVRDYQWPAYVTREAFALHCSYSGATEETLALYRQSSHRGVPRAAMTTGGALAATCERDGCPWHRLPSGMPPRAALYSSWVPLTYLLAALEWCDDPTRDWRDTARRLGELRDEIGLGVPEARNPAKKLARALVDRNVVLFASAGLPAPAATRIRQQLNENAKMLGRSACIPELNHNEIVGWEAPDAIHHRTSVLILQDPEDREEIHRRLTLTAEYVRSKGADVHVLPPGGGGRLARLAHHVMWGDYLSFYLAQLRGVDPTPVASIDEFKRRMSAAVTGKEK</sequence>
<dbReference type="GO" id="GO:0004347">
    <property type="term" value="F:glucose-6-phosphate isomerase activity"/>
    <property type="evidence" value="ECO:0007669"/>
    <property type="project" value="InterPro"/>
</dbReference>
<evidence type="ECO:0000256" key="2">
    <source>
        <dbReference type="ARBA" id="ARBA00023235"/>
    </source>
</evidence>
<dbReference type="SUPFAM" id="SSF53697">
    <property type="entry name" value="SIS domain"/>
    <property type="match status" value="1"/>
</dbReference>
<organism evidence="4 5">
    <name type="scientific">Eiseniibacteriota bacterium</name>
    <dbReference type="NCBI Taxonomy" id="2212470"/>
    <lineage>
        <taxon>Bacteria</taxon>
        <taxon>Candidatus Eiseniibacteriota</taxon>
    </lineage>
</organism>
<proteinExistence type="inferred from homology"/>
<reference evidence="4 5" key="1">
    <citation type="journal article" date="2019" name="Nat. Microbiol.">
        <title>Mediterranean grassland soil C-N compound turnover is dependent on rainfall and depth, and is mediated by genomically divergent microorganisms.</title>
        <authorList>
            <person name="Diamond S."/>
            <person name="Andeer P.F."/>
            <person name="Li Z."/>
            <person name="Crits-Christoph A."/>
            <person name="Burstein D."/>
            <person name="Anantharaman K."/>
            <person name="Lane K.R."/>
            <person name="Thomas B.C."/>
            <person name="Pan C."/>
            <person name="Northen T.R."/>
            <person name="Banfield J.F."/>
        </authorList>
    </citation>
    <scope>NUCLEOTIDE SEQUENCE [LARGE SCALE GENOMIC DNA]</scope>
    <source>
        <strain evidence="4">WS_10</strain>
    </source>
</reference>
<gene>
    <name evidence="4" type="ORF">E6K80_09380</name>
</gene>
<dbReference type="EMBL" id="VBPA01000230">
    <property type="protein sequence ID" value="TMQ70157.1"/>
    <property type="molecule type" value="Genomic_DNA"/>
</dbReference>
<comment type="similarity">
    <text evidence="1">Belongs to the PGI/PMI family.</text>
</comment>
<name>A0A538U2N3_UNCEI</name>
<dbReference type="Gene3D" id="3.40.50.10490">
    <property type="entry name" value="Glucose-6-phosphate isomerase like protein, domain 1"/>
    <property type="match status" value="2"/>
</dbReference>
<evidence type="ECO:0000313" key="5">
    <source>
        <dbReference type="Proteomes" id="UP000319836"/>
    </source>
</evidence>
<comment type="caution">
    <text evidence="4">The sequence shown here is derived from an EMBL/GenBank/DDBJ whole genome shotgun (WGS) entry which is preliminary data.</text>
</comment>
<dbReference type="GO" id="GO:0097367">
    <property type="term" value="F:carbohydrate derivative binding"/>
    <property type="evidence" value="ECO:0007669"/>
    <property type="project" value="InterPro"/>
</dbReference>
<keyword evidence="2 4" id="KW-0413">Isomerase</keyword>
<dbReference type="Proteomes" id="UP000319836">
    <property type="component" value="Unassembled WGS sequence"/>
</dbReference>
<dbReference type="AlphaFoldDB" id="A0A538U2N3"/>
<evidence type="ECO:0000259" key="3">
    <source>
        <dbReference type="Pfam" id="PF10432"/>
    </source>
</evidence>
<dbReference type="GO" id="GO:1901135">
    <property type="term" value="P:carbohydrate derivative metabolic process"/>
    <property type="evidence" value="ECO:0007669"/>
    <property type="project" value="InterPro"/>
</dbReference>
<accession>A0A538U2N3</accession>
<evidence type="ECO:0000313" key="4">
    <source>
        <dbReference type="EMBL" id="TMQ70157.1"/>
    </source>
</evidence>
<dbReference type="Pfam" id="PF10432">
    <property type="entry name" value="bact-PGI_C"/>
    <property type="match status" value="1"/>
</dbReference>
<dbReference type="InterPro" id="IPR019490">
    <property type="entry name" value="Glu6P/Mann6P_isomerase_C"/>
</dbReference>
<dbReference type="GO" id="GO:0005975">
    <property type="term" value="P:carbohydrate metabolic process"/>
    <property type="evidence" value="ECO:0007669"/>
    <property type="project" value="InterPro"/>
</dbReference>
<feature type="domain" description="Bifunctional glucose-6-phosphate/mannose-6-phosphate isomerase C-terminal" evidence="3">
    <location>
        <begin position="200"/>
        <end position="350"/>
    </location>
</feature>
<dbReference type="CDD" id="cd05637">
    <property type="entry name" value="SIS_PGI_PMI_2"/>
    <property type="match status" value="1"/>
</dbReference>